<sequence>MSVVTLANAFLIDCTGSEPKQGASVIIENGRIRDILDASAAGSGDVIDLGGKTLMPGLIDAHVHACAVQANPAEQHRNLPPSYIAVQAMLKLEQMLQMGFTTVRDAGGADFGFRQAVEDGHIKGPRMKVSGNHLYQTGGHGDKRRPAELCTCVAATDVGLVGAVADGPHEMRKAVRENLRRHADQIKLMCSGGAMSPGDELDVAQFTLEEIRVAVEEATAANRYVMAHAYSGAAVMNAARAGVRSIEHGNLITEEAAIAVRDADAWLVPTLAVYEALSRHGKEFNIPPFQLQKVEAARNSGLRGLEIAYRAGLKIGTGTDLLGTMVKYQPMELELKAEIMTPMESLLSATRTNAELMRMADLTGTVEPGKYADLIVVDGNPLKEIALFQDPARMLMVMKAGRIYRNLL</sequence>
<dbReference type="Gene3D" id="3.20.20.140">
    <property type="entry name" value="Metal-dependent hydrolases"/>
    <property type="match status" value="1"/>
</dbReference>
<dbReference type="InterPro" id="IPR051781">
    <property type="entry name" value="Metallo-dep_Hydrolase"/>
</dbReference>
<organism evidence="2 3">
    <name type="scientific">Aquamicrobium soli</name>
    <dbReference type="NCBI Taxonomy" id="1811518"/>
    <lineage>
        <taxon>Bacteria</taxon>
        <taxon>Pseudomonadati</taxon>
        <taxon>Pseudomonadota</taxon>
        <taxon>Alphaproteobacteria</taxon>
        <taxon>Hyphomicrobiales</taxon>
        <taxon>Phyllobacteriaceae</taxon>
        <taxon>Aquamicrobium</taxon>
    </lineage>
</organism>
<keyword evidence="3" id="KW-1185">Reference proteome</keyword>
<protein>
    <submittedName>
        <fullName evidence="2">Amidohydrolase family protein</fullName>
    </submittedName>
</protein>
<dbReference type="InterPro" id="IPR011059">
    <property type="entry name" value="Metal-dep_hydrolase_composite"/>
</dbReference>
<gene>
    <name evidence="2" type="ORF">ACFOHJ_04210</name>
</gene>
<dbReference type="SUPFAM" id="SSF51338">
    <property type="entry name" value="Composite domain of metallo-dependent hydrolases"/>
    <property type="match status" value="1"/>
</dbReference>
<dbReference type="CDD" id="cd01299">
    <property type="entry name" value="Met_dep_hydrolase_A"/>
    <property type="match status" value="1"/>
</dbReference>
<dbReference type="EMBL" id="JBHRTK010000004">
    <property type="protein sequence ID" value="MFC3205405.1"/>
    <property type="molecule type" value="Genomic_DNA"/>
</dbReference>
<accession>A0ABV7K7I0</accession>
<comment type="caution">
    <text evidence="2">The sequence shown here is derived from an EMBL/GenBank/DDBJ whole genome shotgun (WGS) entry which is preliminary data.</text>
</comment>
<dbReference type="InterPro" id="IPR032466">
    <property type="entry name" value="Metal_Hydrolase"/>
</dbReference>
<evidence type="ECO:0000313" key="2">
    <source>
        <dbReference type="EMBL" id="MFC3205405.1"/>
    </source>
</evidence>
<evidence type="ECO:0000259" key="1">
    <source>
        <dbReference type="Pfam" id="PF01979"/>
    </source>
</evidence>
<reference evidence="3" key="1">
    <citation type="journal article" date="2019" name="Int. J. Syst. Evol. Microbiol.">
        <title>The Global Catalogue of Microorganisms (GCM) 10K type strain sequencing project: providing services to taxonomists for standard genome sequencing and annotation.</title>
        <authorList>
            <consortium name="The Broad Institute Genomics Platform"/>
            <consortium name="The Broad Institute Genome Sequencing Center for Infectious Disease"/>
            <person name="Wu L."/>
            <person name="Ma J."/>
        </authorList>
    </citation>
    <scope>NUCLEOTIDE SEQUENCE [LARGE SCALE GENOMIC DNA]</scope>
    <source>
        <strain evidence="3">KCTC 52165</strain>
    </source>
</reference>
<feature type="domain" description="Amidohydrolase-related" evidence="1">
    <location>
        <begin position="53"/>
        <end position="403"/>
    </location>
</feature>
<dbReference type="SUPFAM" id="SSF51556">
    <property type="entry name" value="Metallo-dependent hydrolases"/>
    <property type="match status" value="1"/>
</dbReference>
<dbReference type="InterPro" id="IPR006680">
    <property type="entry name" value="Amidohydro-rel"/>
</dbReference>
<dbReference type="Pfam" id="PF01979">
    <property type="entry name" value="Amidohydro_1"/>
    <property type="match status" value="1"/>
</dbReference>
<dbReference type="PANTHER" id="PTHR43135">
    <property type="entry name" value="ALPHA-D-RIBOSE 1-METHYLPHOSPHONATE 5-TRIPHOSPHATE DIPHOSPHATASE"/>
    <property type="match status" value="1"/>
</dbReference>
<dbReference type="PANTHER" id="PTHR43135:SF3">
    <property type="entry name" value="ALPHA-D-RIBOSE 1-METHYLPHOSPHONATE 5-TRIPHOSPHATE DIPHOSPHATASE"/>
    <property type="match status" value="1"/>
</dbReference>
<name>A0ABV7K7I0_9HYPH</name>
<dbReference type="RefSeq" id="WP_378218843.1">
    <property type="nucleotide sequence ID" value="NZ_JBHRTK010000004.1"/>
</dbReference>
<evidence type="ECO:0000313" key="3">
    <source>
        <dbReference type="Proteomes" id="UP001595583"/>
    </source>
</evidence>
<dbReference type="Gene3D" id="2.30.40.10">
    <property type="entry name" value="Urease, subunit C, domain 1"/>
    <property type="match status" value="1"/>
</dbReference>
<dbReference type="Proteomes" id="UP001595583">
    <property type="component" value="Unassembled WGS sequence"/>
</dbReference>
<proteinExistence type="predicted"/>
<dbReference type="InterPro" id="IPR057744">
    <property type="entry name" value="OTAase-like"/>
</dbReference>